<reference evidence="1 2" key="1">
    <citation type="journal article" date="2014" name="J. Biotechnol.">
        <title>Complete genome sequence of the actinobacterium Amycolatopsis japonica MG417-CF17(T) (=DSM 44213T) producing (S,S)-N,N'-ethylenediaminedisuccinic acid.</title>
        <authorList>
            <person name="Stegmann E."/>
            <person name="Albersmeier A."/>
            <person name="Spohn M."/>
            <person name="Gert H."/>
            <person name="Weber T."/>
            <person name="Wohlleben W."/>
            <person name="Kalinowski J."/>
            <person name="Ruckert C."/>
        </authorList>
    </citation>
    <scope>NUCLEOTIDE SEQUENCE [LARGE SCALE GENOMIC DNA]</scope>
    <source>
        <strain evidence="2">MG417-CF17 (DSM 44213)</strain>
    </source>
</reference>
<proteinExistence type="predicted"/>
<keyword evidence="2" id="KW-1185">Reference proteome</keyword>
<dbReference type="AlphaFoldDB" id="A0A075USL7"/>
<organism evidence="1 2">
    <name type="scientific">Amycolatopsis japonica</name>
    <dbReference type="NCBI Taxonomy" id="208439"/>
    <lineage>
        <taxon>Bacteria</taxon>
        <taxon>Bacillati</taxon>
        <taxon>Actinomycetota</taxon>
        <taxon>Actinomycetes</taxon>
        <taxon>Pseudonocardiales</taxon>
        <taxon>Pseudonocardiaceae</taxon>
        <taxon>Amycolatopsis</taxon>
        <taxon>Amycolatopsis japonica group</taxon>
    </lineage>
</organism>
<dbReference type="Proteomes" id="UP000028492">
    <property type="component" value="Chromosome"/>
</dbReference>
<name>A0A075USL7_9PSEU</name>
<accession>A0A075USL7</accession>
<dbReference type="eggNOG" id="ENOG5033WWB">
    <property type="taxonomic scope" value="Bacteria"/>
</dbReference>
<protein>
    <submittedName>
        <fullName evidence="1">Uncharacterized protein</fullName>
    </submittedName>
</protein>
<sequence>MRAGNYRHDSSFACPRLLFVPLVEITYAPHLPEATLRELGSVLPHLVSVAVECPEEPYDGDLQPGDVELRFRTPGPFDRFGLDLLVEVRSKWFPSRADNRQERVDLLRTSIESATGIDDVGVYLALPVAAWSQSD</sequence>
<dbReference type="KEGG" id="aja:AJAP_21520"/>
<evidence type="ECO:0000313" key="1">
    <source>
        <dbReference type="EMBL" id="AIG77162.1"/>
    </source>
</evidence>
<dbReference type="HOGENOM" id="CLU_2082358_0_0_11"/>
<dbReference type="EMBL" id="CP008953">
    <property type="protein sequence ID" value="AIG77162.1"/>
    <property type="molecule type" value="Genomic_DNA"/>
</dbReference>
<evidence type="ECO:0000313" key="2">
    <source>
        <dbReference type="Proteomes" id="UP000028492"/>
    </source>
</evidence>
<gene>
    <name evidence="1" type="ORF">AJAP_21520</name>
</gene>